<dbReference type="InterPro" id="IPR046341">
    <property type="entry name" value="SET_dom_sf"/>
</dbReference>
<reference evidence="1 2" key="1">
    <citation type="journal article" date="2018" name="Front. Plant Sci.">
        <title>Red Clover (Trifolium pratense) and Zigzag Clover (T. medium) - A Picture of Genomic Similarities and Differences.</title>
        <authorList>
            <person name="Dluhosova J."/>
            <person name="Istvanek J."/>
            <person name="Nedelnik J."/>
            <person name="Repkova J."/>
        </authorList>
    </citation>
    <scope>NUCLEOTIDE SEQUENCE [LARGE SCALE GENOMIC DNA]</scope>
    <source>
        <strain evidence="2">cv. 10/8</strain>
        <tissue evidence="1">Leaf</tissue>
    </source>
</reference>
<protein>
    <submittedName>
        <fullName evidence="1">SET domain-containing protein</fullName>
    </submittedName>
</protein>
<dbReference type="EMBL" id="LXQA010556375">
    <property type="protein sequence ID" value="MCI59056.1"/>
    <property type="molecule type" value="Genomic_DNA"/>
</dbReference>
<dbReference type="Gene3D" id="3.90.1410.10">
    <property type="entry name" value="set domain protein methyltransferase, domain 1"/>
    <property type="match status" value="1"/>
</dbReference>
<proteinExistence type="predicted"/>
<accession>A0A392TG01</accession>
<dbReference type="Proteomes" id="UP000265520">
    <property type="component" value="Unassembled WGS sequence"/>
</dbReference>
<dbReference type="SUPFAM" id="SSF82199">
    <property type="entry name" value="SET domain"/>
    <property type="match status" value="1"/>
</dbReference>
<evidence type="ECO:0000313" key="2">
    <source>
        <dbReference type="Proteomes" id="UP000265520"/>
    </source>
</evidence>
<name>A0A392TG01_9FABA</name>
<dbReference type="AlphaFoldDB" id="A0A392TG01"/>
<feature type="non-terminal residue" evidence="1">
    <location>
        <position position="71"/>
    </location>
</feature>
<organism evidence="1 2">
    <name type="scientific">Trifolium medium</name>
    <dbReference type="NCBI Taxonomy" id="97028"/>
    <lineage>
        <taxon>Eukaryota</taxon>
        <taxon>Viridiplantae</taxon>
        <taxon>Streptophyta</taxon>
        <taxon>Embryophyta</taxon>
        <taxon>Tracheophyta</taxon>
        <taxon>Spermatophyta</taxon>
        <taxon>Magnoliopsida</taxon>
        <taxon>eudicotyledons</taxon>
        <taxon>Gunneridae</taxon>
        <taxon>Pentapetalae</taxon>
        <taxon>rosids</taxon>
        <taxon>fabids</taxon>
        <taxon>Fabales</taxon>
        <taxon>Fabaceae</taxon>
        <taxon>Papilionoideae</taxon>
        <taxon>50 kb inversion clade</taxon>
        <taxon>NPAAA clade</taxon>
        <taxon>Hologalegina</taxon>
        <taxon>IRL clade</taxon>
        <taxon>Trifolieae</taxon>
        <taxon>Trifolium</taxon>
    </lineage>
</organism>
<comment type="caution">
    <text evidence="1">The sequence shown here is derived from an EMBL/GenBank/DDBJ whole genome shotgun (WGS) entry which is preliminary data.</text>
</comment>
<keyword evidence="2" id="KW-1185">Reference proteome</keyword>
<sequence length="71" mass="7524">MKSNGFEWSDALEFVDTPEEGIAVRALCQMNEGEVVAKMPKEACLTIKTSGACDIIENACLGGYLGLAVAI</sequence>
<evidence type="ECO:0000313" key="1">
    <source>
        <dbReference type="EMBL" id="MCI59056.1"/>
    </source>
</evidence>